<dbReference type="PANTHER" id="PTHR47572">
    <property type="entry name" value="LIPOPROTEIN-RELATED"/>
    <property type="match status" value="1"/>
</dbReference>
<dbReference type="InterPro" id="IPR011042">
    <property type="entry name" value="6-blade_b-propeller_TolB-like"/>
</dbReference>
<dbReference type="EMBL" id="FWYF01000004">
    <property type="protein sequence ID" value="SMD38187.1"/>
    <property type="molecule type" value="Genomic_DNA"/>
</dbReference>
<keyword evidence="3" id="KW-1185">Reference proteome</keyword>
<evidence type="ECO:0000259" key="1">
    <source>
        <dbReference type="Pfam" id="PF08450"/>
    </source>
</evidence>
<protein>
    <submittedName>
        <fullName evidence="2">Sugar lactone lactonase YvrE</fullName>
    </submittedName>
</protein>
<sequence>MRNSFSYLILAAFILSCTQKSEWYIVSDFAFVGDFTQGLEGPAVDAEGNLFFVNPKKSGTIGKISIAGELEIYVDSLPNGSVANGIRFDPEGLMYLADYINHNILTIDPLYKVPMVYAHDSTMNQPNDLAIASDGTIYASDPNWAESTGNLWRVDLDGQFDLLESNMGTTNGVEVAPGDSLLYVNESVQRKVWVYDLSKTGTLSNKRLLIEFADHGLDGMRTDIKGNLYIARYGKRVIAIVSPQGELINEVKLKGQKPTNIAFGGKDGKTCYVTCQDRGYIESFRAPNPGRSFSFRK</sequence>
<dbReference type="PROSITE" id="PS51257">
    <property type="entry name" value="PROKAR_LIPOPROTEIN"/>
    <property type="match status" value="1"/>
</dbReference>
<dbReference type="AlphaFoldDB" id="A0A1W2GNG5"/>
<evidence type="ECO:0000313" key="2">
    <source>
        <dbReference type="EMBL" id="SMD38187.1"/>
    </source>
</evidence>
<dbReference type="OrthoDB" id="241638at2"/>
<evidence type="ECO:0000313" key="3">
    <source>
        <dbReference type="Proteomes" id="UP000192472"/>
    </source>
</evidence>
<dbReference type="SUPFAM" id="SSF63829">
    <property type="entry name" value="Calcium-dependent phosphotriesterase"/>
    <property type="match status" value="1"/>
</dbReference>
<proteinExistence type="predicted"/>
<accession>A0A1W2GNG5</accession>
<dbReference type="STRING" id="692418.SAMN04488029_3673"/>
<reference evidence="2 3" key="1">
    <citation type="submission" date="2017-04" db="EMBL/GenBank/DDBJ databases">
        <authorList>
            <person name="Afonso C.L."/>
            <person name="Miller P.J."/>
            <person name="Scott M.A."/>
            <person name="Spackman E."/>
            <person name="Goraichik I."/>
            <person name="Dimitrov K.M."/>
            <person name="Suarez D.L."/>
            <person name="Swayne D.E."/>
        </authorList>
    </citation>
    <scope>NUCLEOTIDE SEQUENCE [LARGE SCALE GENOMIC DNA]</scope>
    <source>
        <strain evidence="2 3">DSM 26133</strain>
    </source>
</reference>
<dbReference type="InterPro" id="IPR013658">
    <property type="entry name" value="SGL"/>
</dbReference>
<gene>
    <name evidence="2" type="ORF">SAMN04488029_3673</name>
</gene>
<dbReference type="Gene3D" id="2.120.10.30">
    <property type="entry name" value="TolB, C-terminal domain"/>
    <property type="match status" value="1"/>
</dbReference>
<dbReference type="RefSeq" id="WP_084374293.1">
    <property type="nucleotide sequence ID" value="NZ_FWYF01000004.1"/>
</dbReference>
<feature type="domain" description="SMP-30/Gluconolactonase/LRE-like region" evidence="1">
    <location>
        <begin position="90"/>
        <end position="275"/>
    </location>
</feature>
<name>A0A1W2GNG5_REIFA</name>
<dbReference type="Proteomes" id="UP000192472">
    <property type="component" value="Unassembled WGS sequence"/>
</dbReference>
<dbReference type="PANTHER" id="PTHR47572:SF5">
    <property type="entry name" value="BLR2277 PROTEIN"/>
    <property type="match status" value="1"/>
</dbReference>
<dbReference type="Pfam" id="PF08450">
    <property type="entry name" value="SGL"/>
    <property type="match status" value="1"/>
</dbReference>
<dbReference type="InterPro" id="IPR051262">
    <property type="entry name" value="SMP-30/CGR1_Lactonase"/>
</dbReference>
<organism evidence="2 3">
    <name type="scientific">Reichenbachiella faecimaris</name>
    <dbReference type="NCBI Taxonomy" id="692418"/>
    <lineage>
        <taxon>Bacteria</taxon>
        <taxon>Pseudomonadati</taxon>
        <taxon>Bacteroidota</taxon>
        <taxon>Cytophagia</taxon>
        <taxon>Cytophagales</taxon>
        <taxon>Reichenbachiellaceae</taxon>
        <taxon>Reichenbachiella</taxon>
    </lineage>
</organism>